<sequence>MATPTQEAIDNFMTITGASNAVAVRKLEEYRGNLNRAVNAYFTHGDQNSLHEDPANIPQDDAMDIDDGVTPVLSEARTTVPFPLQDPNFGTSLFDNDPRMPRPPFVSHLREVRQIPIEVKDSIGPSGQSNGAPTIEDVTETSQAHGPAAQEAVIIDEVSDDDSQSAPTGQSRHGVPVGSAHNNLQYYNDIEEQMIRAAIEASKMETGDDVTKSVTVQSAEEEVLRSEGWKASSSEREATEVVSIPVQQGTRASNGRFAAPSSLSEDDDDDDDDDPDYVEEEEEPLVRHRPRRAVSGSRSSLNDDLPRSPEAEGATIHSPDAGNGFPSEWGGISSEEHDEAIMLEAAMFGGISESEYGVPYAHYPQRAQRPPSPSLTAQRLIREQQDDEYLASLEADRVKAEARRLEEEAARVEALEEAKRKEEEARNKVEEEQELEKQLVSKEASLPQEPPAGEENAITLLVRLPDGTRHGRRFLKSDKLQSLFDFIDICRVVKPNTYRLVRPYPRHAFGDGECSSTLNDVGLTSKQEALFLELI</sequence>
<dbReference type="FunFam" id="1.10.8.10:FF:000096">
    <property type="entry name" value="UBX domain-containing protein"/>
    <property type="match status" value="1"/>
</dbReference>
<dbReference type="SMART" id="SM00166">
    <property type="entry name" value="UBX"/>
    <property type="match status" value="1"/>
</dbReference>
<feature type="region of interest" description="Disordered" evidence="3">
    <location>
        <begin position="417"/>
        <end position="437"/>
    </location>
</feature>
<evidence type="ECO:0000256" key="2">
    <source>
        <dbReference type="ARBA" id="ARBA00022786"/>
    </source>
</evidence>
<feature type="domain" description="UBX" evidence="4">
    <location>
        <begin position="453"/>
        <end position="531"/>
    </location>
</feature>
<dbReference type="Pfam" id="PF00789">
    <property type="entry name" value="UBX"/>
    <property type="match status" value="1"/>
</dbReference>
<name>A0A8T1Y413_9BRAS</name>
<dbReference type="GO" id="GO:0043130">
    <property type="term" value="F:ubiquitin binding"/>
    <property type="evidence" value="ECO:0007669"/>
    <property type="project" value="TreeGrafter"/>
</dbReference>
<dbReference type="InterPro" id="IPR001012">
    <property type="entry name" value="UBX_dom"/>
</dbReference>
<dbReference type="Pfam" id="PF14555">
    <property type="entry name" value="UBA_4"/>
    <property type="match status" value="1"/>
</dbReference>
<evidence type="ECO:0000259" key="4">
    <source>
        <dbReference type="PROSITE" id="PS50033"/>
    </source>
</evidence>
<organism evidence="5 6">
    <name type="scientific">Arabidopsis thaliana x Arabidopsis arenosa</name>
    <dbReference type="NCBI Taxonomy" id="1240361"/>
    <lineage>
        <taxon>Eukaryota</taxon>
        <taxon>Viridiplantae</taxon>
        <taxon>Streptophyta</taxon>
        <taxon>Embryophyta</taxon>
        <taxon>Tracheophyta</taxon>
        <taxon>Spermatophyta</taxon>
        <taxon>Magnoliopsida</taxon>
        <taxon>eudicotyledons</taxon>
        <taxon>Gunneridae</taxon>
        <taxon>Pentapetalae</taxon>
        <taxon>rosids</taxon>
        <taxon>malvids</taxon>
        <taxon>Brassicales</taxon>
        <taxon>Brassicaceae</taxon>
        <taxon>Camelineae</taxon>
        <taxon>Arabidopsis</taxon>
    </lineage>
</organism>
<dbReference type="CDD" id="cd01767">
    <property type="entry name" value="UBX"/>
    <property type="match status" value="1"/>
</dbReference>
<keyword evidence="1" id="KW-0597">Phosphoprotein</keyword>
<gene>
    <name evidence="5" type="ORF">ISN45_Aa07g018640</name>
</gene>
<keyword evidence="2" id="KW-0833">Ubl conjugation pathway</keyword>
<feature type="compositionally biased region" description="Basic and acidic residues" evidence="3">
    <location>
        <begin position="222"/>
        <end position="239"/>
    </location>
</feature>
<dbReference type="CDD" id="cd14351">
    <property type="entry name" value="UBA_Ubx1_like"/>
    <property type="match status" value="1"/>
</dbReference>
<protein>
    <submittedName>
        <fullName evidence="5">Ubiquitin-like domain superfamily</fullName>
    </submittedName>
</protein>
<feature type="region of interest" description="Disordered" evidence="3">
    <location>
        <begin position="204"/>
        <end position="335"/>
    </location>
</feature>
<evidence type="ECO:0000313" key="5">
    <source>
        <dbReference type="EMBL" id="KAG7541816.1"/>
    </source>
</evidence>
<dbReference type="Proteomes" id="UP000694240">
    <property type="component" value="Chromosome 12"/>
</dbReference>
<evidence type="ECO:0000256" key="3">
    <source>
        <dbReference type="SAM" id="MobiDB-lite"/>
    </source>
</evidence>
<evidence type="ECO:0000256" key="1">
    <source>
        <dbReference type="ARBA" id="ARBA00022553"/>
    </source>
</evidence>
<dbReference type="PANTHER" id="PTHR23322">
    <property type="entry name" value="FAS-ASSOCIATED PROTEIN"/>
    <property type="match status" value="1"/>
</dbReference>
<dbReference type="PANTHER" id="PTHR23322:SF93">
    <property type="entry name" value="UBX DOMAIN-CONTAINING PROTEIN 8"/>
    <property type="match status" value="1"/>
</dbReference>
<proteinExistence type="predicted"/>
<evidence type="ECO:0000313" key="6">
    <source>
        <dbReference type="Proteomes" id="UP000694240"/>
    </source>
</evidence>
<dbReference type="InterPro" id="IPR050730">
    <property type="entry name" value="UBX_domain-protein"/>
</dbReference>
<comment type="caution">
    <text evidence="5">The sequence shown here is derived from an EMBL/GenBank/DDBJ whole genome shotgun (WGS) entry which is preliminary data.</text>
</comment>
<dbReference type="EMBL" id="JAEFBK010000012">
    <property type="protein sequence ID" value="KAG7541816.1"/>
    <property type="molecule type" value="Genomic_DNA"/>
</dbReference>
<accession>A0A8T1Y413</accession>
<dbReference type="AlphaFoldDB" id="A0A8T1Y413"/>
<keyword evidence="6" id="KW-1185">Reference proteome</keyword>
<dbReference type="PROSITE" id="PS50033">
    <property type="entry name" value="UBX"/>
    <property type="match status" value="1"/>
</dbReference>
<feature type="region of interest" description="Disordered" evidence="3">
    <location>
        <begin position="159"/>
        <end position="180"/>
    </location>
</feature>
<feature type="compositionally biased region" description="Acidic residues" evidence="3">
    <location>
        <begin position="264"/>
        <end position="283"/>
    </location>
</feature>
<reference evidence="5 6" key="1">
    <citation type="submission" date="2020-12" db="EMBL/GenBank/DDBJ databases">
        <title>Concerted genomic and epigenomic changes stabilize Arabidopsis allopolyploids.</title>
        <authorList>
            <person name="Chen Z."/>
        </authorList>
    </citation>
    <scope>NUCLEOTIDE SEQUENCE [LARGE SCALE GENOMIC DNA]</scope>
    <source>
        <strain evidence="5">Allo738</strain>
        <tissue evidence="5">Leaf</tissue>
    </source>
</reference>